<proteinExistence type="predicted"/>
<evidence type="ECO:0000313" key="4">
    <source>
        <dbReference type="Proteomes" id="UP000054698"/>
    </source>
</evidence>
<evidence type="ECO:0000256" key="1">
    <source>
        <dbReference type="SAM" id="MobiDB-lite"/>
    </source>
</evidence>
<organism evidence="2 4">
    <name type="scientific">Legionella feeleii</name>
    <dbReference type="NCBI Taxonomy" id="453"/>
    <lineage>
        <taxon>Bacteria</taxon>
        <taxon>Pseudomonadati</taxon>
        <taxon>Pseudomonadota</taxon>
        <taxon>Gammaproteobacteria</taxon>
        <taxon>Legionellales</taxon>
        <taxon>Legionellaceae</taxon>
        <taxon>Legionella</taxon>
    </lineage>
</organism>
<dbReference type="STRING" id="453.Lfee_2772"/>
<protein>
    <submittedName>
        <fullName evidence="2">Uncharacterized protein</fullName>
    </submittedName>
</protein>
<dbReference type="OrthoDB" id="5631790at2"/>
<reference evidence="2 4" key="1">
    <citation type="submission" date="2015-11" db="EMBL/GenBank/DDBJ databases">
        <title>Genomic analysis of 38 Legionella species identifies large and diverse effector repertoires.</title>
        <authorList>
            <person name="Burstein D."/>
            <person name="Amaro F."/>
            <person name="Zusman T."/>
            <person name="Lifshitz Z."/>
            <person name="Cohen O."/>
            <person name="Gilbert J.A."/>
            <person name="Pupko T."/>
            <person name="Shuman H.A."/>
            <person name="Segal G."/>
        </authorList>
    </citation>
    <scope>NUCLEOTIDE SEQUENCE [LARGE SCALE GENOMIC DNA]</scope>
    <source>
        <strain evidence="2 4">WO-44C</strain>
    </source>
</reference>
<dbReference type="Proteomes" id="UP000054698">
    <property type="component" value="Unassembled WGS sequence"/>
</dbReference>
<dbReference type="EMBL" id="UASS01000022">
    <property type="protein sequence ID" value="SPX61674.1"/>
    <property type="molecule type" value="Genomic_DNA"/>
</dbReference>
<reference evidence="3 5" key="2">
    <citation type="submission" date="2018-06" db="EMBL/GenBank/DDBJ databases">
        <authorList>
            <consortium name="Pathogen Informatics"/>
            <person name="Doyle S."/>
        </authorList>
    </citation>
    <scope>NUCLEOTIDE SEQUENCE [LARGE SCALE GENOMIC DNA]</scope>
    <source>
        <strain evidence="3 5">NCTC12022</strain>
    </source>
</reference>
<accession>A0A0W0THN4</accession>
<sequence length="985" mass="113340">MLVGRVQEFINALESIKDKLSEDDKALLKDFQEKYSGQIDPKAEEGTSDPLDPMEPDSPLSEDDLAWIRGCFARRWKNIADKEDDYTFYPGGVNTAWISFAKDLAAELKIPYLLLLIPTLKNQVDPDKLSRLEQAPDTRAIFLSDDGIWHRVLGLLEHLQHGKGQLATYDMAKQFRPRALTLSELYRIRCKRGEDLAFQLKNENYSSFWNYVLRLIAPNWQRRGDCPTHLLPSLLDIIESYYEAAGKEPKDFTEFQKCLKNFSIALSACSLEDINHLYGIPIDLGDKKRRYLIEILLDCMQNTEDLHGKLAAVAKWLCQFDPTLVGKHEKLQPLYSSLKIGSYFDAGQLCELLQALELNETDPLKPEIDQLVQRLRVEDEIKPEIIEQIKQIYALRWKSIIDTPNDYTRRQDRPNRSWIYLARHLASAGYIDPNYYKLLIPTLKSDKDLVTQELFTIYPLSHLILSDNGTKLILAQHLIDHHKANGTFYQCSEHPPCPLTQKELARLGFAAPRYMDYFVRVVETEPEPGISVKTVEAIRELVNGTLNPVGLLLGYDISATQLDTADKAYAKFLEYIAGLEQTELDRLFKQRISFRTKRLSVATILQKIQHKFDDDDRGCIAVYGQYLLQLVLDYNPQAEFRKEIEKDEKIEMDSLRRVSAKKVYREYDEIDEQEATRRLSIILVSLMTHGFSYLPFTSTSLRIWDKSNNIPDSTCIDLFNTLAAFLEKGDVKQSRFTYASVMQNIVKKAAAANDFLTSWTRYNDTLEWWKSIENQSIFAKENNTCFEPEQLFTVLWSLLSKRQFKSRLLIENFLEQIVQTSLQPKNPQLKWARINIEFNKLLGNVALPVEDRAKMLEELRKESAPVSSEQFLKVNREFLIHRLASCGAREGCKRRIGLFGANPGAFKLFYNELTEKLKEEMFIGGIKNLVGILQKKVEKLAVSKLQSDSMLEYLQKLSTTIISQPSAEKGIIAEDEHVDLELALA</sequence>
<name>A0A0W0THN4_9GAMM</name>
<evidence type="ECO:0000313" key="2">
    <source>
        <dbReference type="EMBL" id="KTC95108.1"/>
    </source>
</evidence>
<keyword evidence="4" id="KW-1185">Reference proteome</keyword>
<evidence type="ECO:0000313" key="3">
    <source>
        <dbReference type="EMBL" id="SPX61674.1"/>
    </source>
</evidence>
<feature type="region of interest" description="Disordered" evidence="1">
    <location>
        <begin position="32"/>
        <end position="59"/>
    </location>
</feature>
<dbReference type="RefSeq" id="WP_058447593.1">
    <property type="nucleotide sequence ID" value="NZ_CAAAHT010000006.1"/>
</dbReference>
<dbReference type="PATRIC" id="fig|453.4.peg.3033"/>
<dbReference type="AlphaFoldDB" id="A0A0W0THN4"/>
<dbReference type="Proteomes" id="UP000251942">
    <property type="component" value="Unassembled WGS sequence"/>
</dbReference>
<dbReference type="EMBL" id="LNYB01000085">
    <property type="protein sequence ID" value="KTC95108.1"/>
    <property type="molecule type" value="Genomic_DNA"/>
</dbReference>
<gene>
    <name evidence="2" type="ORF">Lfee_2772</name>
    <name evidence="3" type="ORF">NCTC12022_02422</name>
</gene>
<evidence type="ECO:0000313" key="5">
    <source>
        <dbReference type="Proteomes" id="UP000251942"/>
    </source>
</evidence>